<evidence type="ECO:0000256" key="1">
    <source>
        <dbReference type="SAM" id="Phobius"/>
    </source>
</evidence>
<protein>
    <submittedName>
        <fullName evidence="2">Uncharacterized protein</fullName>
    </submittedName>
</protein>
<proteinExistence type="predicted"/>
<gene>
    <name evidence="2" type="ORF">JIN83_06290</name>
</gene>
<dbReference type="EMBL" id="JAENIG010000003">
    <property type="protein sequence ID" value="MBK1854560.1"/>
    <property type="molecule type" value="Genomic_DNA"/>
</dbReference>
<accession>A0AAE2SDI7</accession>
<dbReference type="RefSeq" id="WP_309489167.1">
    <property type="nucleotide sequence ID" value="NZ_JAENIG010000003.1"/>
</dbReference>
<keyword evidence="1" id="KW-0472">Membrane</keyword>
<keyword evidence="1" id="KW-0812">Transmembrane</keyword>
<name>A0AAE2SDI7_9BACT</name>
<dbReference type="AlphaFoldDB" id="A0AAE2SDI7"/>
<comment type="caution">
    <text evidence="2">The sequence shown here is derived from an EMBL/GenBank/DDBJ whole genome shotgun (WGS) entry which is preliminary data.</text>
</comment>
<organism evidence="2 3">
    <name type="scientific">Oceaniferula flava</name>
    <dbReference type="NCBI Taxonomy" id="2800421"/>
    <lineage>
        <taxon>Bacteria</taxon>
        <taxon>Pseudomonadati</taxon>
        <taxon>Verrucomicrobiota</taxon>
        <taxon>Verrucomicrobiia</taxon>
        <taxon>Verrucomicrobiales</taxon>
        <taxon>Verrucomicrobiaceae</taxon>
        <taxon>Oceaniferula</taxon>
    </lineage>
</organism>
<feature type="transmembrane region" description="Helical" evidence="1">
    <location>
        <begin position="108"/>
        <end position="128"/>
    </location>
</feature>
<feature type="transmembrane region" description="Helical" evidence="1">
    <location>
        <begin position="78"/>
        <end position="96"/>
    </location>
</feature>
<dbReference type="Proteomes" id="UP000634206">
    <property type="component" value="Unassembled WGS sequence"/>
</dbReference>
<feature type="transmembrane region" description="Helical" evidence="1">
    <location>
        <begin position="6"/>
        <end position="23"/>
    </location>
</feature>
<keyword evidence="3" id="KW-1185">Reference proteome</keyword>
<evidence type="ECO:0000313" key="2">
    <source>
        <dbReference type="EMBL" id="MBK1854560.1"/>
    </source>
</evidence>
<reference evidence="2" key="1">
    <citation type="submission" date="2021-01" db="EMBL/GenBank/DDBJ databases">
        <title>Modified the classification status of verrucomicrobia.</title>
        <authorList>
            <person name="Feng X."/>
        </authorList>
    </citation>
    <scope>NUCLEOTIDE SEQUENCE</scope>
    <source>
        <strain evidence="2">5K15</strain>
    </source>
</reference>
<feature type="transmembrane region" description="Helical" evidence="1">
    <location>
        <begin position="44"/>
        <end position="66"/>
    </location>
</feature>
<sequence>MTIYAIQFAGIILLCITSANFFAPKKMRWSVNLAKTEPVFRQVFIVHCVFLLGCVLAMALACLILPHQLLTEPLGRVLLAFMALFWTARVLVQFFYYERSIKREFPVFNVLFSVAFIYLAVCFSFLSLT</sequence>
<keyword evidence="1" id="KW-1133">Transmembrane helix</keyword>
<evidence type="ECO:0000313" key="3">
    <source>
        <dbReference type="Proteomes" id="UP000634206"/>
    </source>
</evidence>